<evidence type="ECO:0000313" key="2">
    <source>
        <dbReference type="Proteomes" id="UP001569428"/>
    </source>
</evidence>
<comment type="caution">
    <text evidence="1">The sequence shown here is derived from an EMBL/GenBank/DDBJ whole genome shotgun (WGS) entry which is preliminary data.</text>
</comment>
<evidence type="ECO:0000313" key="1">
    <source>
        <dbReference type="EMBL" id="MFA0811391.1"/>
    </source>
</evidence>
<keyword evidence="2" id="KW-1185">Reference proteome</keyword>
<organism evidence="1 2">
    <name type="scientific">Microbulbifer epialgicus</name>
    <dbReference type="NCBI Taxonomy" id="393907"/>
    <lineage>
        <taxon>Bacteria</taxon>
        <taxon>Pseudomonadati</taxon>
        <taxon>Pseudomonadota</taxon>
        <taxon>Gammaproteobacteria</taxon>
        <taxon>Cellvibrionales</taxon>
        <taxon>Microbulbiferaceae</taxon>
        <taxon>Microbulbifer</taxon>
    </lineage>
</organism>
<reference evidence="1 2" key="1">
    <citation type="submission" date="2024-08" db="EMBL/GenBank/DDBJ databases">
        <authorList>
            <person name="Ishaq N."/>
        </authorList>
    </citation>
    <scope>NUCLEOTIDE SEQUENCE [LARGE SCALE GENOMIC DNA]</scope>
    <source>
        <strain evidence="1 2">DSM 18651</strain>
    </source>
</reference>
<dbReference type="Proteomes" id="UP001569428">
    <property type="component" value="Unassembled WGS sequence"/>
</dbReference>
<gene>
    <name evidence="1" type="ORF">ACCI49_10725</name>
</gene>
<dbReference type="EMBL" id="JBGMEK010000020">
    <property type="protein sequence ID" value="MFA0811391.1"/>
    <property type="molecule type" value="Genomic_DNA"/>
</dbReference>
<name>A0ABV4NZ26_9GAMM</name>
<accession>A0ABV4NZ26</accession>
<dbReference type="RefSeq" id="WP_371838957.1">
    <property type="nucleotide sequence ID" value="NZ_JBGMEK010000020.1"/>
</dbReference>
<sequence length="83" mass="9442">MKSVHQSIKDMMSYYANKLSNKEVLDILQKDSIESKIEAKYILSFLDSMCTEIAKDAQKNTVVLKQPIKTSDAEKSVMLLKIT</sequence>
<protein>
    <submittedName>
        <fullName evidence="1">Uncharacterized protein</fullName>
    </submittedName>
</protein>
<proteinExistence type="predicted"/>